<evidence type="ECO:0000313" key="4">
    <source>
        <dbReference type="Proteomes" id="UP001146430"/>
    </source>
</evidence>
<evidence type="ECO:0000256" key="2">
    <source>
        <dbReference type="SAM" id="Phobius"/>
    </source>
</evidence>
<dbReference type="AlphaFoldDB" id="A0A9X3RT08"/>
<feature type="compositionally biased region" description="Basic and acidic residues" evidence="1">
    <location>
        <begin position="125"/>
        <end position="143"/>
    </location>
</feature>
<dbReference type="RefSeq" id="WP_269945749.1">
    <property type="nucleotide sequence ID" value="NZ_JAKMUU010000001.1"/>
</dbReference>
<name>A0A9X3RT08_9CORY</name>
<sequence length="278" mass="30832">MSDSGHQNGSETSGGSWQGWATVGVFILVSTVSAVLAAKADNDQVERIETILSVLVSWPLVLLFLVPLLRNPFKKVWGLIERDFQRGGLELELGGVKYKSPPLEVQMSQLKTVISSADSIQTAAKPKELHENLEREGRARSSQDEGYSLPSGPSAEAERGRFVLTNRAEREKIFGLTPAGCFLLVYAEFEGRVRAIYGEDFNVSWRGSSKFTPLIRIFTEMERRGLISGTDLEILDRATRLRNTLAHGVDLVGSIDTQVMDSIINELDRVAVELRLIR</sequence>
<dbReference type="EMBL" id="JAKMUU010000001">
    <property type="protein sequence ID" value="MCZ9306546.1"/>
    <property type="molecule type" value="Genomic_DNA"/>
</dbReference>
<gene>
    <name evidence="3" type="ORF">L8V01_03480</name>
</gene>
<evidence type="ECO:0000256" key="1">
    <source>
        <dbReference type="SAM" id="MobiDB-lite"/>
    </source>
</evidence>
<feature type="transmembrane region" description="Helical" evidence="2">
    <location>
        <begin position="50"/>
        <end position="69"/>
    </location>
</feature>
<evidence type="ECO:0008006" key="5">
    <source>
        <dbReference type="Google" id="ProtNLM"/>
    </source>
</evidence>
<accession>A0A9X3RT08</accession>
<feature type="region of interest" description="Disordered" evidence="1">
    <location>
        <begin position="121"/>
        <end position="155"/>
    </location>
</feature>
<keyword evidence="2" id="KW-0812">Transmembrane</keyword>
<keyword evidence="2" id="KW-1133">Transmembrane helix</keyword>
<dbReference type="Proteomes" id="UP001146430">
    <property type="component" value="Unassembled WGS sequence"/>
</dbReference>
<reference evidence="3" key="1">
    <citation type="submission" date="2022-02" db="EMBL/GenBank/DDBJ databases">
        <title>Corynebacterium sp. from urogenital microbiome.</title>
        <authorList>
            <person name="Cappelli E.A."/>
            <person name="Ribeiro T.G."/>
            <person name="Peixe L."/>
        </authorList>
    </citation>
    <scope>NUCLEOTIDE SEQUENCE</scope>
    <source>
        <strain evidence="3">C8Ua_181</strain>
    </source>
</reference>
<comment type="caution">
    <text evidence="3">The sequence shown here is derived from an EMBL/GenBank/DDBJ whole genome shotgun (WGS) entry which is preliminary data.</text>
</comment>
<feature type="transmembrane region" description="Helical" evidence="2">
    <location>
        <begin position="20"/>
        <end position="38"/>
    </location>
</feature>
<protein>
    <recommendedName>
        <fullName evidence="5">DUF4145 domain-containing protein</fullName>
    </recommendedName>
</protein>
<evidence type="ECO:0000313" key="3">
    <source>
        <dbReference type="EMBL" id="MCZ9306546.1"/>
    </source>
</evidence>
<proteinExistence type="predicted"/>
<keyword evidence="2" id="KW-0472">Membrane</keyword>
<organism evidence="3 4">
    <name type="scientific">Corynebacterium curieae</name>
    <dbReference type="NCBI Taxonomy" id="2913500"/>
    <lineage>
        <taxon>Bacteria</taxon>
        <taxon>Bacillati</taxon>
        <taxon>Actinomycetota</taxon>
        <taxon>Actinomycetes</taxon>
        <taxon>Mycobacteriales</taxon>
        <taxon>Corynebacteriaceae</taxon>
        <taxon>Corynebacterium</taxon>
    </lineage>
</organism>